<organism evidence="5 6">
    <name type="scientific">Exidia glandulosa HHB12029</name>
    <dbReference type="NCBI Taxonomy" id="1314781"/>
    <lineage>
        <taxon>Eukaryota</taxon>
        <taxon>Fungi</taxon>
        <taxon>Dikarya</taxon>
        <taxon>Basidiomycota</taxon>
        <taxon>Agaricomycotina</taxon>
        <taxon>Agaricomycetes</taxon>
        <taxon>Auriculariales</taxon>
        <taxon>Exidiaceae</taxon>
        <taxon>Exidia</taxon>
    </lineage>
</organism>
<dbReference type="STRING" id="1314781.A0A165HMQ9"/>
<dbReference type="InterPro" id="IPR036390">
    <property type="entry name" value="WH_DNA-bd_sf"/>
</dbReference>
<keyword evidence="1" id="KW-1017">Isopeptide bond</keyword>
<dbReference type="InterPro" id="IPR059120">
    <property type="entry name" value="Cullin-like_AB"/>
</dbReference>
<dbReference type="Pfam" id="PF26557">
    <property type="entry name" value="Cullin_AB"/>
    <property type="match status" value="1"/>
</dbReference>
<dbReference type="Gene3D" id="4.10.1030.10">
    <property type="entry name" value="Ring Box Chain A, domain 5"/>
    <property type="match status" value="1"/>
</dbReference>
<evidence type="ECO:0000256" key="2">
    <source>
        <dbReference type="ARBA" id="ARBA00022843"/>
    </source>
</evidence>
<name>A0A165HMQ9_EXIGL</name>
<dbReference type="PROSITE" id="PS50069">
    <property type="entry name" value="CULLIN_2"/>
    <property type="match status" value="1"/>
</dbReference>
<dbReference type="Gene3D" id="1.10.10.10">
    <property type="entry name" value="Winged helix-like DNA-binding domain superfamily/Winged helix DNA-binding domain"/>
    <property type="match status" value="2"/>
</dbReference>
<dbReference type="PANTHER" id="PTHR11932">
    <property type="entry name" value="CULLIN"/>
    <property type="match status" value="1"/>
</dbReference>
<dbReference type="SUPFAM" id="SSF75632">
    <property type="entry name" value="Cullin homology domain"/>
    <property type="match status" value="1"/>
</dbReference>
<dbReference type="GO" id="GO:0006511">
    <property type="term" value="P:ubiquitin-dependent protein catabolic process"/>
    <property type="evidence" value="ECO:0007669"/>
    <property type="project" value="InterPro"/>
</dbReference>
<dbReference type="AlphaFoldDB" id="A0A165HMQ9"/>
<evidence type="ECO:0000256" key="3">
    <source>
        <dbReference type="PROSITE-ProRule" id="PRU00330"/>
    </source>
</evidence>
<evidence type="ECO:0000256" key="1">
    <source>
        <dbReference type="ARBA" id="ARBA00022499"/>
    </source>
</evidence>
<dbReference type="FunFam" id="1.10.10.10:FF:000161">
    <property type="entry name" value="Cullin 1"/>
    <property type="match status" value="1"/>
</dbReference>
<reference evidence="5 6" key="1">
    <citation type="journal article" date="2016" name="Mol. Biol. Evol.">
        <title>Comparative Genomics of Early-Diverging Mushroom-Forming Fungi Provides Insights into the Origins of Lignocellulose Decay Capabilities.</title>
        <authorList>
            <person name="Nagy L.G."/>
            <person name="Riley R."/>
            <person name="Tritt A."/>
            <person name="Adam C."/>
            <person name="Daum C."/>
            <person name="Floudas D."/>
            <person name="Sun H."/>
            <person name="Yadav J.S."/>
            <person name="Pangilinan J."/>
            <person name="Larsson K.H."/>
            <person name="Matsuura K."/>
            <person name="Barry K."/>
            <person name="Labutti K."/>
            <person name="Kuo R."/>
            <person name="Ohm R.A."/>
            <person name="Bhattacharya S.S."/>
            <person name="Shirouzu T."/>
            <person name="Yoshinaga Y."/>
            <person name="Martin F.M."/>
            <person name="Grigoriev I.V."/>
            <person name="Hibbett D.S."/>
        </authorList>
    </citation>
    <scope>NUCLEOTIDE SEQUENCE [LARGE SCALE GENOMIC DNA]</scope>
    <source>
        <strain evidence="5 6">HHB12029</strain>
    </source>
</reference>
<feature type="domain" description="Cullin family profile" evidence="4">
    <location>
        <begin position="1"/>
        <end position="92"/>
    </location>
</feature>
<dbReference type="OrthoDB" id="27073at2759"/>
<dbReference type="InterPro" id="IPR036388">
    <property type="entry name" value="WH-like_DNA-bd_sf"/>
</dbReference>
<dbReference type="Pfam" id="PF10557">
    <property type="entry name" value="Cullin_Nedd8"/>
    <property type="match status" value="1"/>
</dbReference>
<dbReference type="GO" id="GO:0031461">
    <property type="term" value="C:cullin-RING ubiquitin ligase complex"/>
    <property type="evidence" value="ECO:0007669"/>
    <property type="project" value="InterPro"/>
</dbReference>
<dbReference type="InterPro" id="IPR016157">
    <property type="entry name" value="Cullin_CS"/>
</dbReference>
<dbReference type="SMART" id="SM00884">
    <property type="entry name" value="Cullin_Nedd8"/>
    <property type="match status" value="1"/>
</dbReference>
<comment type="similarity">
    <text evidence="3">Belongs to the cullin family.</text>
</comment>
<feature type="non-terminal residue" evidence="5">
    <location>
        <position position="1"/>
    </location>
</feature>
<evidence type="ECO:0000313" key="6">
    <source>
        <dbReference type="Proteomes" id="UP000077266"/>
    </source>
</evidence>
<sequence>FTIPREILPTYERFQRYYASKHSGRKLTWLWNYSKNELRTNYLNQKYILMTSSYQMAVLVQYNNNDTLSLDELQTATAISKEILSQVLALLVKAKVLINEEKDQYDLNPSFKSKKIRVNLNMPIKAQETKEQTEVLKTVDEDRKYVIQATIVRIMKARKTMKNQPLIQEVISQISQRFAPKIPDIKKAIDTLLEKEYIERVEGTRDTFSYVA</sequence>
<dbReference type="InterPro" id="IPR019559">
    <property type="entry name" value="Cullin_neddylation_domain"/>
</dbReference>
<dbReference type="InterPro" id="IPR016158">
    <property type="entry name" value="Cullin_homology"/>
</dbReference>
<proteinExistence type="inferred from homology"/>
<dbReference type="InterPro" id="IPR045093">
    <property type="entry name" value="Cullin"/>
</dbReference>
<keyword evidence="2" id="KW-0832">Ubl conjugation</keyword>
<keyword evidence="6" id="KW-1185">Reference proteome</keyword>
<protein>
    <recommendedName>
        <fullName evidence="4">Cullin family profile domain-containing protein</fullName>
    </recommendedName>
</protein>
<evidence type="ECO:0000313" key="5">
    <source>
        <dbReference type="EMBL" id="KZV92198.1"/>
    </source>
</evidence>
<gene>
    <name evidence="5" type="ORF">EXIGLDRAFT_614671</name>
</gene>
<accession>A0A165HMQ9</accession>
<dbReference type="FunFam" id="1.10.10.10:FF:000014">
    <property type="entry name" value="Cullin 1"/>
    <property type="match status" value="1"/>
</dbReference>
<dbReference type="Proteomes" id="UP000077266">
    <property type="component" value="Unassembled WGS sequence"/>
</dbReference>
<dbReference type="PROSITE" id="PS01256">
    <property type="entry name" value="CULLIN_1"/>
    <property type="match status" value="1"/>
</dbReference>
<dbReference type="GO" id="GO:0031625">
    <property type="term" value="F:ubiquitin protein ligase binding"/>
    <property type="evidence" value="ECO:0007669"/>
    <property type="project" value="InterPro"/>
</dbReference>
<dbReference type="SUPFAM" id="SSF46785">
    <property type="entry name" value="Winged helix' DNA-binding domain"/>
    <property type="match status" value="1"/>
</dbReference>
<dbReference type="InParanoid" id="A0A165HMQ9"/>
<evidence type="ECO:0000259" key="4">
    <source>
        <dbReference type="PROSITE" id="PS50069"/>
    </source>
</evidence>
<dbReference type="EMBL" id="KV426012">
    <property type="protein sequence ID" value="KZV92198.1"/>
    <property type="molecule type" value="Genomic_DNA"/>
</dbReference>
<dbReference type="InterPro" id="IPR036317">
    <property type="entry name" value="Cullin_homology_sf"/>
</dbReference>